<dbReference type="PANTHER" id="PTHR43575">
    <property type="entry name" value="PROTEIN ABCI7, CHLOROPLASTIC"/>
    <property type="match status" value="1"/>
</dbReference>
<sequence length="440" mass="47394">MTDAARNFVETYERERDALPGAGLAWLAARRADALRAFADAGLPHRRLEDWRYTDLARALDKATLSPASQPSGVVELPDAAERPSIAVFHGIDRHVAIFVNGRLQSDLVAELPHGVTLVQLAEALGEPWARPLVETKVATQAGNVIALNTALMRDGLGLHVARGVKLDKPLHLIFLANDDGASHMRVLVRLEEGAEATIFETHVDAGARSYFVDLVTDVSLARGAMLDHVKIQDESAEAIHLASLTAELGAAAKLSSFSLTLGAKLSRNQSFITFKGEGGEAHVNGATALAGSQHGDHFCYVDHAVPHCSSSTLFKTVLDGASTGVFQGNVMVRPDAQKTDGRQMSNALLLSRDASMNAKPELEIYADDVQCAHGSTIGELNRDAIFFLRARGIDEHTARQLLISAFLDEAFETVSSGAARDDLRALAAGWFERHQEKTS</sequence>
<dbReference type="InterPro" id="IPR055346">
    <property type="entry name" value="Fe-S_cluster_assembly_SufBD"/>
</dbReference>
<dbReference type="Proteomes" id="UP000468901">
    <property type="component" value="Unassembled WGS sequence"/>
</dbReference>
<dbReference type="InterPro" id="IPR037284">
    <property type="entry name" value="SUF_FeS_clus_asmbl_SufBD_sf"/>
</dbReference>
<dbReference type="PANTHER" id="PTHR43575:SF1">
    <property type="entry name" value="PROTEIN ABCI7, CHLOROPLASTIC"/>
    <property type="match status" value="1"/>
</dbReference>
<evidence type="ECO:0000259" key="2">
    <source>
        <dbReference type="Pfam" id="PF01458"/>
    </source>
</evidence>
<proteinExistence type="inferred from homology"/>
<feature type="domain" description="SUF system FeS cluster assembly SufBD N-terminal" evidence="3">
    <location>
        <begin position="5"/>
        <end position="172"/>
    </location>
</feature>
<evidence type="ECO:0000313" key="4">
    <source>
        <dbReference type="EMBL" id="KAB7740543.1"/>
    </source>
</evidence>
<comment type="similarity">
    <text evidence="1">Belongs to the iron-sulfur cluster assembly SufBD family.</text>
</comment>
<feature type="domain" description="SUF system FeS cluster assembly SufBD core" evidence="2">
    <location>
        <begin position="178"/>
        <end position="407"/>
    </location>
</feature>
<dbReference type="InterPro" id="IPR045595">
    <property type="entry name" value="SufBD_N"/>
</dbReference>
<keyword evidence="5" id="KW-1185">Reference proteome</keyword>
<accession>A0A6N6VIA0</accession>
<dbReference type="NCBIfam" id="TIGR01981">
    <property type="entry name" value="sufD"/>
    <property type="match status" value="1"/>
</dbReference>
<dbReference type="SUPFAM" id="SSF101960">
    <property type="entry name" value="Stabilizer of iron transporter SufD"/>
    <property type="match status" value="1"/>
</dbReference>
<dbReference type="RefSeq" id="WP_152215907.1">
    <property type="nucleotide sequence ID" value="NZ_JBAQYD010000142.1"/>
</dbReference>
<dbReference type="EMBL" id="WESC01000006">
    <property type="protein sequence ID" value="KAB7740543.1"/>
    <property type="molecule type" value="Genomic_DNA"/>
</dbReference>
<evidence type="ECO:0000256" key="1">
    <source>
        <dbReference type="ARBA" id="ARBA00043967"/>
    </source>
</evidence>
<dbReference type="InterPro" id="IPR011542">
    <property type="entry name" value="SUF_FeS_clus_asmbl_SufD"/>
</dbReference>
<name>A0A6N6VIA0_9HYPH</name>
<protein>
    <submittedName>
        <fullName evidence="4">Fe-S cluster assembly protein SufD</fullName>
    </submittedName>
</protein>
<dbReference type="AlphaFoldDB" id="A0A6N6VIA0"/>
<gene>
    <name evidence="4" type="primary">sufD</name>
    <name evidence="4" type="ORF">F2P47_08430</name>
</gene>
<comment type="caution">
    <text evidence="4">The sequence shown here is derived from an EMBL/GenBank/DDBJ whole genome shotgun (WGS) entry which is preliminary data.</text>
</comment>
<dbReference type="InterPro" id="IPR000825">
    <property type="entry name" value="SUF_FeS_clus_asmbl_SufBD_core"/>
</dbReference>
<evidence type="ECO:0000313" key="5">
    <source>
        <dbReference type="Proteomes" id="UP000468901"/>
    </source>
</evidence>
<dbReference type="GO" id="GO:0016226">
    <property type="term" value="P:iron-sulfur cluster assembly"/>
    <property type="evidence" value="ECO:0007669"/>
    <property type="project" value="InterPro"/>
</dbReference>
<reference evidence="4 5" key="1">
    <citation type="submission" date="2019-09" db="EMBL/GenBank/DDBJ databases">
        <title>Parvibaculum sedimenti sp. nov., isolated from sediment.</title>
        <authorList>
            <person name="Wang Y."/>
        </authorList>
    </citation>
    <scope>NUCLEOTIDE SEQUENCE [LARGE SCALE GENOMIC DNA]</scope>
    <source>
        <strain evidence="4 5">HXT-9</strain>
    </source>
</reference>
<dbReference type="Pfam" id="PF19295">
    <property type="entry name" value="SufBD_N"/>
    <property type="match status" value="1"/>
</dbReference>
<organism evidence="4 5">
    <name type="scientific">Parvibaculum sedimenti</name>
    <dbReference type="NCBI Taxonomy" id="2608632"/>
    <lineage>
        <taxon>Bacteria</taxon>
        <taxon>Pseudomonadati</taxon>
        <taxon>Pseudomonadota</taxon>
        <taxon>Alphaproteobacteria</taxon>
        <taxon>Hyphomicrobiales</taxon>
        <taxon>Parvibaculaceae</taxon>
        <taxon>Parvibaculum</taxon>
    </lineage>
</organism>
<evidence type="ECO:0000259" key="3">
    <source>
        <dbReference type="Pfam" id="PF19295"/>
    </source>
</evidence>
<dbReference type="Pfam" id="PF01458">
    <property type="entry name" value="SUFBD_core"/>
    <property type="match status" value="1"/>
</dbReference>